<keyword evidence="5" id="KW-1185">Reference proteome</keyword>
<organism evidence="4 5">
    <name type="scientific">Necator americanus</name>
    <name type="common">Human hookworm</name>
    <dbReference type="NCBI Taxonomy" id="51031"/>
    <lineage>
        <taxon>Eukaryota</taxon>
        <taxon>Metazoa</taxon>
        <taxon>Ecdysozoa</taxon>
        <taxon>Nematoda</taxon>
        <taxon>Chromadorea</taxon>
        <taxon>Rhabditida</taxon>
        <taxon>Rhabditina</taxon>
        <taxon>Rhabditomorpha</taxon>
        <taxon>Strongyloidea</taxon>
        <taxon>Ancylostomatidae</taxon>
        <taxon>Bunostominae</taxon>
        <taxon>Necator</taxon>
    </lineage>
</organism>
<keyword evidence="1 2" id="KW-1015">Disulfide bond</keyword>
<dbReference type="PROSITE" id="PS50923">
    <property type="entry name" value="SUSHI"/>
    <property type="match status" value="1"/>
</dbReference>
<dbReference type="KEGG" id="nai:NECAME_03144"/>
<dbReference type="AlphaFoldDB" id="W2T6H0"/>
<evidence type="ECO:0000256" key="2">
    <source>
        <dbReference type="PROSITE-ProRule" id="PRU00302"/>
    </source>
</evidence>
<feature type="domain" description="Sushi" evidence="3">
    <location>
        <begin position="61"/>
        <end position="129"/>
    </location>
</feature>
<feature type="non-terminal residue" evidence="4">
    <location>
        <position position="1"/>
    </location>
</feature>
<dbReference type="Gene3D" id="2.10.70.10">
    <property type="entry name" value="Complement Module, domain 1"/>
    <property type="match status" value="1"/>
</dbReference>
<keyword evidence="2" id="KW-0768">Sushi</keyword>
<evidence type="ECO:0000256" key="1">
    <source>
        <dbReference type="ARBA" id="ARBA00023157"/>
    </source>
</evidence>
<sequence>YGFSVCELLHFDENLSRGPSVRIAAITNCRSEIRTAIKAMKNLSFVLILAFFIPSQAGMGKSCEPLPDTPTARLMYYGKNSIYVLPQEPLSEGTVAKLNCNFDTVAEGETSTTCVDGRWDNIPLGMCVKNVSMFTS</sequence>
<gene>
    <name evidence="4" type="ORF">NECAME_03144</name>
</gene>
<evidence type="ECO:0000313" key="4">
    <source>
        <dbReference type="EMBL" id="ETN77483.1"/>
    </source>
</evidence>
<reference evidence="5" key="1">
    <citation type="journal article" date="2014" name="Nat. Genet.">
        <title>Genome of the human hookworm Necator americanus.</title>
        <authorList>
            <person name="Tang Y.T."/>
            <person name="Gao X."/>
            <person name="Rosa B.A."/>
            <person name="Abubucker S."/>
            <person name="Hallsworth-Pepin K."/>
            <person name="Martin J."/>
            <person name="Tyagi R."/>
            <person name="Heizer E."/>
            <person name="Zhang X."/>
            <person name="Bhonagiri-Palsikar V."/>
            <person name="Minx P."/>
            <person name="Warren W.C."/>
            <person name="Wang Q."/>
            <person name="Zhan B."/>
            <person name="Hotez P.J."/>
            <person name="Sternberg P.W."/>
            <person name="Dougall A."/>
            <person name="Gaze S.T."/>
            <person name="Mulvenna J."/>
            <person name="Sotillo J."/>
            <person name="Ranganathan S."/>
            <person name="Rabelo E.M."/>
            <person name="Wilson R.K."/>
            <person name="Felgner P.L."/>
            <person name="Bethony J."/>
            <person name="Hawdon J.M."/>
            <person name="Gasser R.B."/>
            <person name="Loukas A."/>
            <person name="Mitreva M."/>
        </authorList>
    </citation>
    <scope>NUCLEOTIDE SEQUENCE [LARGE SCALE GENOMIC DNA]</scope>
</reference>
<dbReference type="InterPro" id="IPR000436">
    <property type="entry name" value="Sushi_SCR_CCP_dom"/>
</dbReference>
<evidence type="ECO:0000313" key="5">
    <source>
        <dbReference type="Proteomes" id="UP000053676"/>
    </source>
</evidence>
<dbReference type="InterPro" id="IPR035976">
    <property type="entry name" value="Sushi/SCR/CCP_sf"/>
</dbReference>
<dbReference type="EMBL" id="KI660167">
    <property type="protein sequence ID" value="ETN77483.1"/>
    <property type="molecule type" value="Genomic_DNA"/>
</dbReference>
<dbReference type="Proteomes" id="UP000053676">
    <property type="component" value="Unassembled WGS sequence"/>
</dbReference>
<comment type="caution">
    <text evidence="2">Lacks conserved residue(s) required for the propagation of feature annotation.</text>
</comment>
<dbReference type="OrthoDB" id="5873237at2759"/>
<feature type="disulfide bond" evidence="2">
    <location>
        <begin position="100"/>
        <end position="127"/>
    </location>
</feature>
<proteinExistence type="predicted"/>
<accession>W2T6H0</accession>
<name>W2T6H0_NECAM</name>
<dbReference type="CDD" id="cd00033">
    <property type="entry name" value="CCP"/>
    <property type="match status" value="1"/>
</dbReference>
<dbReference type="SUPFAM" id="SSF57535">
    <property type="entry name" value="Complement control module/SCR domain"/>
    <property type="match status" value="1"/>
</dbReference>
<evidence type="ECO:0000259" key="3">
    <source>
        <dbReference type="PROSITE" id="PS50923"/>
    </source>
</evidence>
<protein>
    <recommendedName>
        <fullName evidence="3">Sushi domain-containing protein</fullName>
    </recommendedName>
</protein>